<name>A0A2M6W521_9BACT</name>
<keyword evidence="1" id="KW-0812">Transmembrane</keyword>
<evidence type="ECO:0000313" key="2">
    <source>
        <dbReference type="EMBL" id="PIT87891.1"/>
    </source>
</evidence>
<feature type="transmembrane region" description="Helical" evidence="1">
    <location>
        <begin position="32"/>
        <end position="55"/>
    </location>
</feature>
<dbReference type="Proteomes" id="UP000231183">
    <property type="component" value="Unassembled WGS sequence"/>
</dbReference>
<dbReference type="EMBL" id="PFBX01000004">
    <property type="protein sequence ID" value="PIT87891.1"/>
    <property type="molecule type" value="Genomic_DNA"/>
</dbReference>
<evidence type="ECO:0000256" key="1">
    <source>
        <dbReference type="SAM" id="Phobius"/>
    </source>
</evidence>
<evidence type="ECO:0000313" key="3">
    <source>
        <dbReference type="Proteomes" id="UP000231183"/>
    </source>
</evidence>
<comment type="caution">
    <text evidence="2">The sequence shown here is derived from an EMBL/GenBank/DDBJ whole genome shotgun (WGS) entry which is preliminary data.</text>
</comment>
<protein>
    <submittedName>
        <fullName evidence="2">Uncharacterized protein</fullName>
    </submittedName>
</protein>
<sequence length="235" mass="26357">MRRDIIKDVEIKEPPLEEITRKYSTFSSIKRSCIGGCGCVVFLIIVILIVLKFIIGVGPQEIKAVPTDWPADIPVYDEDHAETITFVSGRYKNRIIEVAAFFPKIILSPLIAVLEQDHPTSQDSQPSSLTRVWRIINSPISDQRDVVKISWINLNAEPGFLYSYYNTELSKQGYVITAQSIQTEQKQFSFAKDNITGSFYVKASEDLVSTQQASLIVNYYPASTLQPVSSTNTGL</sequence>
<accession>A0A2M6W521</accession>
<dbReference type="AlphaFoldDB" id="A0A2M6W521"/>
<reference evidence="3" key="1">
    <citation type="submission" date="2017-09" db="EMBL/GenBank/DDBJ databases">
        <title>Depth-based differentiation of microbial function through sediment-hosted aquifers and enrichment of novel symbionts in the deep terrestrial subsurface.</title>
        <authorList>
            <person name="Probst A.J."/>
            <person name="Ladd B."/>
            <person name="Jarett J.K."/>
            <person name="Geller-Mcgrath D.E."/>
            <person name="Sieber C.M.K."/>
            <person name="Emerson J.B."/>
            <person name="Anantharaman K."/>
            <person name="Thomas B.C."/>
            <person name="Malmstrom R."/>
            <person name="Stieglmeier M."/>
            <person name="Klingl A."/>
            <person name="Woyke T."/>
            <person name="Ryan C.M."/>
            <person name="Banfield J.F."/>
        </authorList>
    </citation>
    <scope>NUCLEOTIDE SEQUENCE [LARGE SCALE GENOMIC DNA]</scope>
</reference>
<proteinExistence type="predicted"/>
<organism evidence="2 3">
    <name type="scientific">Candidatus Magasanikbacteria bacterium CG10_big_fil_rev_8_21_14_0_10_40_10</name>
    <dbReference type="NCBI Taxonomy" id="1974648"/>
    <lineage>
        <taxon>Bacteria</taxon>
        <taxon>Candidatus Magasanikiibacteriota</taxon>
    </lineage>
</organism>
<keyword evidence="1" id="KW-1133">Transmembrane helix</keyword>
<keyword evidence="1" id="KW-0472">Membrane</keyword>
<gene>
    <name evidence="2" type="ORF">COU31_00520</name>
</gene>